<organism evidence="1">
    <name type="scientific">Anguilla anguilla</name>
    <name type="common">European freshwater eel</name>
    <name type="synonym">Muraena anguilla</name>
    <dbReference type="NCBI Taxonomy" id="7936"/>
    <lineage>
        <taxon>Eukaryota</taxon>
        <taxon>Metazoa</taxon>
        <taxon>Chordata</taxon>
        <taxon>Craniata</taxon>
        <taxon>Vertebrata</taxon>
        <taxon>Euteleostomi</taxon>
        <taxon>Actinopterygii</taxon>
        <taxon>Neopterygii</taxon>
        <taxon>Teleostei</taxon>
        <taxon>Anguilliformes</taxon>
        <taxon>Anguillidae</taxon>
        <taxon>Anguilla</taxon>
    </lineage>
</organism>
<sequence length="32" mass="3702">MNTDHRLPVNSLCNSSARQHRNHFIVSAARRL</sequence>
<reference evidence="1" key="2">
    <citation type="journal article" date="2015" name="Fish Shellfish Immunol.">
        <title>Early steps in the European eel (Anguilla anguilla)-Vibrio vulnificus interaction in the gills: Role of the RtxA13 toxin.</title>
        <authorList>
            <person name="Callol A."/>
            <person name="Pajuelo D."/>
            <person name="Ebbesson L."/>
            <person name="Teles M."/>
            <person name="MacKenzie S."/>
            <person name="Amaro C."/>
        </authorList>
    </citation>
    <scope>NUCLEOTIDE SEQUENCE</scope>
</reference>
<reference evidence="1" key="1">
    <citation type="submission" date="2014-11" db="EMBL/GenBank/DDBJ databases">
        <authorList>
            <person name="Amaro Gonzalez C."/>
        </authorList>
    </citation>
    <scope>NUCLEOTIDE SEQUENCE</scope>
</reference>
<name>A0A0E9UEG7_ANGAN</name>
<protein>
    <submittedName>
        <fullName evidence="1">Uncharacterized protein</fullName>
    </submittedName>
</protein>
<dbReference type="EMBL" id="GBXM01045259">
    <property type="protein sequence ID" value="JAH63318.1"/>
    <property type="molecule type" value="Transcribed_RNA"/>
</dbReference>
<evidence type="ECO:0000313" key="1">
    <source>
        <dbReference type="EMBL" id="JAH63318.1"/>
    </source>
</evidence>
<accession>A0A0E9UEG7</accession>
<proteinExistence type="predicted"/>
<dbReference type="AlphaFoldDB" id="A0A0E9UEG7"/>